<proteinExistence type="predicted"/>
<sequence length="797" mass="85534">MASRFASRPFKSAVSGARFGKRNFATPAAAAPPLQEKDCRSITPPYEKLLATLQDVRKVLPQGTKLTLAEKILYSHLRSAEDLSGARNLSDIRGKSYLKLSPDRVAMQDASAQMALLQFMSCGLPSCAVPASIHCDHLIQAKSGASSDLARSIVTNQEIFDFLESAAKKYGIEFWKPGSGIIHQTVLEQYAAPGLLMLGTDSHTPNAGGLGMLAIGVGGADAVDALSGTPWELKAPQVLGVKLTGELNGWTTPKDLILHLAGKLTVKGGTGRIIEYFGPGVERQSCTGLATIANMGAEVGATTSTFPYSDNMRAYLQATGRAPVARAADQAAAAGFLEADEGAEYDEVIEINMSELEPHLNGPFTPDLATPLSKFGEFVSSNGWKDELTSALIGSCTNSSYEDMSRVASIAEQARAQGLKSKVPFLVTPGSELIRATVERDGIQQKLEDVGATVLANACGPCIGQWDRMEKKGEENIILTSFNRNFKARNDGNLKTMNFLASPELVTAMSFAGSVSFNPMTDYIDTPNGPFKFSPPTGSTLPEQGFTPGDLSFSPSPSPMPVPEQDIVVSPTSQRLELLEPFSSPFPADGSRLELPVMKCLMRVRGKCTTDHISAAGPWLKYKGHLSNISENTLITAVNDEGGAVNVAFDGQGQETIPNVMKRYKAAGQPWMLVVDENYGEGSAREHAALQPRFYGCNMIVARSFARIHETNLKKQGVLPVWFADKADYAKISAMDTVETEGLDTLLGGDVNAQVTLRVTKPSGEVLRVPTKHTMSVDQLNWLRAGSALNYIAQSAK</sequence>
<protein>
    <submittedName>
        <fullName evidence="1">Uncharacterized protein</fullName>
    </submittedName>
</protein>
<reference evidence="1" key="1">
    <citation type="submission" date="2023-04" db="EMBL/GenBank/DDBJ databases">
        <title>Draft Genome sequencing of Naganishia species isolated from polar environments using Oxford Nanopore Technology.</title>
        <authorList>
            <person name="Leo P."/>
            <person name="Venkateswaran K."/>
        </authorList>
    </citation>
    <scope>NUCLEOTIDE SEQUENCE</scope>
    <source>
        <strain evidence="1">DBVPG 5303</strain>
    </source>
</reference>
<comment type="caution">
    <text evidence="1">The sequence shown here is derived from an EMBL/GenBank/DDBJ whole genome shotgun (WGS) entry which is preliminary data.</text>
</comment>
<gene>
    <name evidence="1" type="ORF">QFC24_005941</name>
</gene>
<name>A0ACC2X4N9_9TREE</name>
<evidence type="ECO:0000313" key="2">
    <source>
        <dbReference type="Proteomes" id="UP001234202"/>
    </source>
</evidence>
<dbReference type="Proteomes" id="UP001234202">
    <property type="component" value="Unassembled WGS sequence"/>
</dbReference>
<dbReference type="EMBL" id="JASBWV010000026">
    <property type="protein sequence ID" value="KAJ9118975.1"/>
    <property type="molecule type" value="Genomic_DNA"/>
</dbReference>
<keyword evidence="2" id="KW-1185">Reference proteome</keyword>
<accession>A0ACC2X4N9</accession>
<organism evidence="1 2">
    <name type="scientific">Naganishia onofrii</name>
    <dbReference type="NCBI Taxonomy" id="1851511"/>
    <lineage>
        <taxon>Eukaryota</taxon>
        <taxon>Fungi</taxon>
        <taxon>Dikarya</taxon>
        <taxon>Basidiomycota</taxon>
        <taxon>Agaricomycotina</taxon>
        <taxon>Tremellomycetes</taxon>
        <taxon>Filobasidiales</taxon>
        <taxon>Filobasidiaceae</taxon>
        <taxon>Naganishia</taxon>
    </lineage>
</organism>
<evidence type="ECO:0000313" key="1">
    <source>
        <dbReference type="EMBL" id="KAJ9118975.1"/>
    </source>
</evidence>